<evidence type="ECO:0000313" key="3">
    <source>
        <dbReference type="EMBL" id="MET3656903.1"/>
    </source>
</evidence>
<keyword evidence="1" id="KW-1133">Transmembrane helix</keyword>
<dbReference type="AlphaFoldDB" id="A0A921FWI1"/>
<reference evidence="3 5" key="3">
    <citation type="submission" date="2024-06" db="EMBL/GenBank/DDBJ databases">
        <title>Sorghum-associated microbial communities from plants grown in Nebraska, USA.</title>
        <authorList>
            <person name="Schachtman D."/>
        </authorList>
    </citation>
    <scope>NUCLEOTIDE SEQUENCE [LARGE SCALE GENOMIC DNA]</scope>
    <source>
        <strain evidence="3 5">1288</strain>
    </source>
</reference>
<comment type="caution">
    <text evidence="2">The sequence shown here is derived from an EMBL/GenBank/DDBJ whole genome shotgun (WGS) entry which is preliminary data.</text>
</comment>
<dbReference type="EMBL" id="JBEPME010000002">
    <property type="protein sequence ID" value="MET3656903.1"/>
    <property type="molecule type" value="Genomic_DNA"/>
</dbReference>
<accession>A0A921FWI1</accession>
<dbReference type="NCBIfam" id="NF033880">
    <property type="entry name" value="Prli42"/>
    <property type="match status" value="1"/>
</dbReference>
<reference evidence="2" key="2">
    <citation type="submission" date="2021-09" db="EMBL/GenBank/DDBJ databases">
        <authorList>
            <person name="Gilroy R."/>
        </authorList>
    </citation>
    <scope>NUCLEOTIDE SEQUENCE</scope>
    <source>
        <strain evidence="2">CHK171-7178</strain>
    </source>
</reference>
<reference evidence="2" key="1">
    <citation type="journal article" date="2021" name="PeerJ">
        <title>Extensive microbial diversity within the chicken gut microbiome revealed by metagenomics and culture.</title>
        <authorList>
            <person name="Gilroy R."/>
            <person name="Ravi A."/>
            <person name="Getino M."/>
            <person name="Pursley I."/>
            <person name="Horton D.L."/>
            <person name="Alikhan N.F."/>
            <person name="Baker D."/>
            <person name="Gharbi K."/>
            <person name="Hall N."/>
            <person name="Watson M."/>
            <person name="Adriaenssens E.M."/>
            <person name="Foster-Nyarko E."/>
            <person name="Jarju S."/>
            <person name="Secka A."/>
            <person name="Antonio M."/>
            <person name="Oren A."/>
            <person name="Chaudhuri R.R."/>
            <person name="La Ragione R."/>
            <person name="Hildebrand F."/>
            <person name="Pallen M.J."/>
        </authorList>
    </citation>
    <scope>NUCLEOTIDE SEQUENCE</scope>
    <source>
        <strain evidence="2">CHK171-7178</strain>
    </source>
</reference>
<evidence type="ECO:0000256" key="1">
    <source>
        <dbReference type="SAM" id="Phobius"/>
    </source>
</evidence>
<sequence>MSNRKVQKVVVLVMVGAMLASSVMFGLSMIM</sequence>
<gene>
    <name evidence="2" type="primary">prli42</name>
    <name evidence="3" type="ORF">ABIC55_001990</name>
    <name evidence="2" type="ORF">K8V56_04355</name>
</gene>
<evidence type="ECO:0000313" key="4">
    <source>
        <dbReference type="Proteomes" id="UP000698173"/>
    </source>
</evidence>
<evidence type="ECO:0000313" key="5">
    <source>
        <dbReference type="Proteomes" id="UP001549104"/>
    </source>
</evidence>
<keyword evidence="1" id="KW-0472">Membrane</keyword>
<dbReference type="Proteomes" id="UP001549104">
    <property type="component" value="Unassembled WGS sequence"/>
</dbReference>
<name>A0A921FWI1_SPOPS</name>
<keyword evidence="1" id="KW-0812">Transmembrane</keyword>
<keyword evidence="5" id="KW-1185">Reference proteome</keyword>
<dbReference type="Proteomes" id="UP000698173">
    <property type="component" value="Unassembled WGS sequence"/>
</dbReference>
<feature type="transmembrane region" description="Helical" evidence="1">
    <location>
        <begin position="9"/>
        <end position="30"/>
    </location>
</feature>
<dbReference type="EMBL" id="DYWT01000071">
    <property type="protein sequence ID" value="HJF30998.1"/>
    <property type="molecule type" value="Genomic_DNA"/>
</dbReference>
<proteinExistence type="predicted"/>
<evidence type="ECO:0000313" key="2">
    <source>
        <dbReference type="EMBL" id="HJF30998.1"/>
    </source>
</evidence>
<dbReference type="InterPro" id="IPR049722">
    <property type="entry name" value="Prli42-like"/>
</dbReference>
<protein>
    <submittedName>
        <fullName evidence="2">Stressosome-associated protein Prli42</fullName>
    </submittedName>
</protein>
<organism evidence="2 4">
    <name type="scientific">Sporosarcina psychrophila</name>
    <name type="common">Bacillus psychrophilus</name>
    <dbReference type="NCBI Taxonomy" id="1476"/>
    <lineage>
        <taxon>Bacteria</taxon>
        <taxon>Bacillati</taxon>
        <taxon>Bacillota</taxon>
        <taxon>Bacilli</taxon>
        <taxon>Bacillales</taxon>
        <taxon>Caryophanaceae</taxon>
        <taxon>Sporosarcina</taxon>
    </lineage>
</organism>
<dbReference type="RefSeq" id="WP_156476017.1">
    <property type="nucleotide sequence ID" value="NZ_CP014616.1"/>
</dbReference>